<feature type="transmembrane region" description="Helical" evidence="8">
    <location>
        <begin position="559"/>
        <end position="579"/>
    </location>
</feature>
<feature type="transmembrane region" description="Helical" evidence="8">
    <location>
        <begin position="465"/>
        <end position="489"/>
    </location>
</feature>
<feature type="transmembrane region" description="Helical" evidence="8">
    <location>
        <begin position="509"/>
        <end position="538"/>
    </location>
</feature>
<proteinExistence type="predicted"/>
<sequence length="626" mass="70086">MASSTLLIGEPDSNSTTGMDSMVFQAAANGEIQVLKNIVVNNQLCLDQLLTPEKNTVVHVNIIASKSSTMSFLEGILEMCPQLLLQTNSRGETPLHLAARYGHDLIVEFLINRAKMLERSDLEKATLGVDGHGMMRQRNKEMDTALHEAVRFNHFKIVRILTKQDPHFTHLANEAGETPLYMAVEAEYLDLVDEILNNCSSPPTTGPYGRNGLHAAILTENTGLTRKILENILDLTKHADKDSLIPLHYAVMPTPSNNLEIVKMLLEKDESSAYFKDKNGTTALHMAASNPFGGYEIVKEILSRCPDSYEVVDDEGKNLLHYAVRKQSPSTLKLILDHSSLLNNYLLNRKDNEGNTPLLHVFATSTKYTEKNFEALMSHPKVNKMLFNQQNKNIHDIAHDLYNVHYHEFNKRELSKIFKENPTIKSCLRKSFFKDDKQILTDTEKRKLEQKEKLRTRIANYRESTLVAAALIATVTFTAGLTLPGGYISDDNKVGHGQQQGSAVLRNNAAFQAFMVTDAIALVLSITAVFINLLLTIASSGDERANKEFVSNYNMSMNLTILALGFMMIAFVTGTYAVLSLSKALAIFICVIGLSFFVLLFFITKSKFKRFDFTNIRKLKPIIMLG</sequence>
<keyword evidence="13" id="KW-1185">Reference proteome</keyword>
<evidence type="ECO:0000256" key="7">
    <source>
        <dbReference type="PROSITE-ProRule" id="PRU00023"/>
    </source>
</evidence>
<evidence type="ECO:0000256" key="8">
    <source>
        <dbReference type="SAM" id="Phobius"/>
    </source>
</evidence>
<evidence type="ECO:0000313" key="13">
    <source>
        <dbReference type="Proteomes" id="UP000583929"/>
    </source>
</evidence>
<keyword evidence="4 8" id="KW-1133">Transmembrane helix</keyword>
<evidence type="ECO:0000256" key="3">
    <source>
        <dbReference type="ARBA" id="ARBA00022737"/>
    </source>
</evidence>
<keyword evidence="6 8" id="KW-0472">Membrane</keyword>
<feature type="domain" description="PGG" evidence="9">
    <location>
        <begin position="458"/>
        <end position="578"/>
    </location>
</feature>
<evidence type="ECO:0000256" key="1">
    <source>
        <dbReference type="ARBA" id="ARBA00004141"/>
    </source>
</evidence>
<dbReference type="InterPro" id="IPR026961">
    <property type="entry name" value="PGG_dom"/>
</dbReference>
<dbReference type="InterPro" id="IPR002110">
    <property type="entry name" value="Ankyrin_rpt"/>
</dbReference>
<evidence type="ECO:0000313" key="12">
    <source>
        <dbReference type="Proteomes" id="UP000525078"/>
    </source>
</evidence>
<keyword evidence="5 7" id="KW-0040">ANK repeat</keyword>
<comment type="caution">
    <text evidence="11">The sequence shown here is derived from an EMBL/GenBank/DDBJ whole genome shotgun (WGS) entry which is preliminary data.</text>
</comment>
<evidence type="ECO:0000256" key="4">
    <source>
        <dbReference type="ARBA" id="ARBA00022989"/>
    </source>
</evidence>
<dbReference type="PANTHER" id="PTHR24186">
    <property type="entry name" value="PROTEIN PHOSPHATASE 1 REGULATORY SUBUNIT"/>
    <property type="match status" value="1"/>
</dbReference>
<accession>A0A7J6I5U7</accession>
<feature type="repeat" description="ANK" evidence="7">
    <location>
        <begin position="90"/>
        <end position="122"/>
    </location>
</feature>
<dbReference type="InterPro" id="IPR036770">
    <property type="entry name" value="Ankyrin_rpt-contain_sf"/>
</dbReference>
<keyword evidence="2 8" id="KW-0812">Transmembrane</keyword>
<dbReference type="Pfam" id="PF12796">
    <property type="entry name" value="Ank_2"/>
    <property type="match status" value="3"/>
</dbReference>
<dbReference type="Proteomes" id="UP000525078">
    <property type="component" value="Unassembled WGS sequence"/>
</dbReference>
<evidence type="ECO:0000256" key="5">
    <source>
        <dbReference type="ARBA" id="ARBA00023043"/>
    </source>
</evidence>
<evidence type="ECO:0000256" key="6">
    <source>
        <dbReference type="ARBA" id="ARBA00023136"/>
    </source>
</evidence>
<evidence type="ECO:0000313" key="11">
    <source>
        <dbReference type="EMBL" id="KAF4402451.1"/>
    </source>
</evidence>
<name>A0A7J6I5U7_CANSA</name>
<dbReference type="Proteomes" id="UP000583929">
    <property type="component" value="Unassembled WGS sequence"/>
</dbReference>
<organism evidence="11 13">
    <name type="scientific">Cannabis sativa</name>
    <name type="common">Hemp</name>
    <name type="synonym">Marijuana</name>
    <dbReference type="NCBI Taxonomy" id="3483"/>
    <lineage>
        <taxon>Eukaryota</taxon>
        <taxon>Viridiplantae</taxon>
        <taxon>Streptophyta</taxon>
        <taxon>Embryophyta</taxon>
        <taxon>Tracheophyta</taxon>
        <taxon>Spermatophyta</taxon>
        <taxon>Magnoliopsida</taxon>
        <taxon>eudicotyledons</taxon>
        <taxon>Gunneridae</taxon>
        <taxon>Pentapetalae</taxon>
        <taxon>rosids</taxon>
        <taxon>fabids</taxon>
        <taxon>Rosales</taxon>
        <taxon>Cannabaceae</taxon>
        <taxon>Cannabis</taxon>
    </lineage>
</organism>
<evidence type="ECO:0000313" key="10">
    <source>
        <dbReference type="EMBL" id="KAF4368991.1"/>
    </source>
</evidence>
<dbReference type="SUPFAM" id="SSF48403">
    <property type="entry name" value="Ankyrin repeat"/>
    <property type="match status" value="1"/>
</dbReference>
<evidence type="ECO:0000256" key="2">
    <source>
        <dbReference type="ARBA" id="ARBA00022692"/>
    </source>
</evidence>
<dbReference type="AlphaFoldDB" id="A0A7J6I5U7"/>
<reference evidence="12 13" key="1">
    <citation type="journal article" date="2020" name="bioRxiv">
        <title>Sequence and annotation of 42 cannabis genomes reveals extensive copy number variation in cannabinoid synthesis and pathogen resistance genes.</title>
        <authorList>
            <person name="Mckernan K.J."/>
            <person name="Helbert Y."/>
            <person name="Kane L.T."/>
            <person name="Ebling H."/>
            <person name="Zhang L."/>
            <person name="Liu B."/>
            <person name="Eaton Z."/>
            <person name="Mclaughlin S."/>
            <person name="Kingan S."/>
            <person name="Baybayan P."/>
            <person name="Concepcion G."/>
            <person name="Jordan M."/>
            <person name="Riva A."/>
            <person name="Barbazuk W."/>
            <person name="Harkins T."/>
        </authorList>
    </citation>
    <scope>NUCLEOTIDE SEQUENCE [LARGE SCALE GENOMIC DNA]</scope>
    <source>
        <strain evidence="12 13">cv. Jamaican Lion 4</strain>
        <strain evidence="11">Father</strain>
        <strain evidence="10">Mother</strain>
        <tissue evidence="11">Leaf</tissue>
    </source>
</reference>
<dbReference type="PROSITE" id="PS50297">
    <property type="entry name" value="ANK_REP_REGION"/>
    <property type="match status" value="1"/>
</dbReference>
<gene>
    <name evidence="10" type="ORF">F8388_013320</name>
    <name evidence="11" type="ORF">G4B88_012236</name>
</gene>
<comment type="subcellular location">
    <subcellularLocation>
        <location evidence="1">Membrane</location>
        <topology evidence="1">Multi-pass membrane protein</topology>
    </subcellularLocation>
</comment>
<dbReference type="Pfam" id="PF13962">
    <property type="entry name" value="PGG"/>
    <property type="match status" value="1"/>
</dbReference>
<dbReference type="PROSITE" id="PS50088">
    <property type="entry name" value="ANK_REPEAT"/>
    <property type="match status" value="1"/>
</dbReference>
<evidence type="ECO:0000259" key="9">
    <source>
        <dbReference type="Pfam" id="PF13962"/>
    </source>
</evidence>
<keyword evidence="3" id="KW-0677">Repeat</keyword>
<dbReference type="Gene3D" id="1.25.40.20">
    <property type="entry name" value="Ankyrin repeat-containing domain"/>
    <property type="match status" value="1"/>
</dbReference>
<dbReference type="EMBL" id="JAATIQ010000007">
    <property type="protein sequence ID" value="KAF4402451.1"/>
    <property type="molecule type" value="Genomic_DNA"/>
</dbReference>
<dbReference type="SMART" id="SM00248">
    <property type="entry name" value="ANK"/>
    <property type="match status" value="7"/>
</dbReference>
<protein>
    <recommendedName>
        <fullName evidence="9">PGG domain-containing protein</fullName>
    </recommendedName>
</protein>
<dbReference type="EMBL" id="JAATIP010000131">
    <property type="protein sequence ID" value="KAF4368991.1"/>
    <property type="molecule type" value="Genomic_DNA"/>
</dbReference>
<dbReference type="GO" id="GO:0005886">
    <property type="term" value="C:plasma membrane"/>
    <property type="evidence" value="ECO:0007669"/>
    <property type="project" value="TreeGrafter"/>
</dbReference>
<feature type="transmembrane region" description="Helical" evidence="8">
    <location>
        <begin position="585"/>
        <end position="603"/>
    </location>
</feature>
<dbReference type="PANTHER" id="PTHR24186:SF36">
    <property type="entry name" value="SERINE_THREONINE-PROTEIN PHOSPHATASE 6 REGULATORY ANKYRIN REPEAT SUBUNIT A-LIKE"/>
    <property type="match status" value="1"/>
</dbReference>